<dbReference type="OrthoDB" id="2085958at2"/>
<protein>
    <recommendedName>
        <fullName evidence="2">HNH nuclease domain-containing protein</fullName>
    </recommendedName>
</protein>
<organism evidence="3 4">
    <name type="scientific">Streptomyces lydicamycinicus</name>
    <dbReference type="NCBI Taxonomy" id="1546107"/>
    <lineage>
        <taxon>Bacteria</taxon>
        <taxon>Bacillati</taxon>
        <taxon>Actinomycetota</taxon>
        <taxon>Actinomycetes</taxon>
        <taxon>Kitasatosporales</taxon>
        <taxon>Streptomycetaceae</taxon>
        <taxon>Streptomyces</taxon>
    </lineage>
</organism>
<evidence type="ECO:0000256" key="1">
    <source>
        <dbReference type="SAM" id="MobiDB-lite"/>
    </source>
</evidence>
<proteinExistence type="predicted"/>
<keyword evidence="4" id="KW-1185">Reference proteome</keyword>
<dbReference type="EMBL" id="BBNO01000004">
    <property type="protein sequence ID" value="GAO09150.1"/>
    <property type="molecule type" value="Genomic_DNA"/>
</dbReference>
<dbReference type="InterPro" id="IPR003615">
    <property type="entry name" value="HNH_nuc"/>
</dbReference>
<dbReference type="RefSeq" id="WP_042155149.1">
    <property type="nucleotide sequence ID" value="NZ_BBNO01000004.1"/>
</dbReference>
<dbReference type="SUPFAM" id="SSF54060">
    <property type="entry name" value="His-Me finger endonucleases"/>
    <property type="match status" value="1"/>
</dbReference>
<name>A0A0P4R994_9ACTN</name>
<dbReference type="InterPro" id="IPR044925">
    <property type="entry name" value="His-Me_finger_sf"/>
</dbReference>
<evidence type="ECO:0000313" key="3">
    <source>
        <dbReference type="EMBL" id="GAO09150.1"/>
    </source>
</evidence>
<feature type="region of interest" description="Disordered" evidence="1">
    <location>
        <begin position="174"/>
        <end position="193"/>
    </location>
</feature>
<dbReference type="Proteomes" id="UP000048965">
    <property type="component" value="Unassembled WGS sequence"/>
</dbReference>
<feature type="domain" description="HNH nuclease" evidence="2">
    <location>
        <begin position="221"/>
        <end position="265"/>
    </location>
</feature>
<accession>A0A0P4R994</accession>
<dbReference type="AlphaFoldDB" id="A0A0P4R994"/>
<evidence type="ECO:0000259" key="2">
    <source>
        <dbReference type="SMART" id="SM00507"/>
    </source>
</evidence>
<dbReference type="SMART" id="SM00507">
    <property type="entry name" value="HNHc"/>
    <property type="match status" value="1"/>
</dbReference>
<evidence type="ECO:0000313" key="4">
    <source>
        <dbReference type="Proteomes" id="UP000048965"/>
    </source>
</evidence>
<reference evidence="4" key="1">
    <citation type="submission" date="2014-09" db="EMBL/GenBank/DDBJ databases">
        <title>Whole genome shotgun sequence of Streptomyces sp. NBRC 110027.</title>
        <authorList>
            <person name="Komaki H."/>
            <person name="Ichikawa N."/>
            <person name="Katano-Makiyama Y."/>
            <person name="Hosoyama A."/>
            <person name="Hashimoto M."/>
            <person name="Uohara A."/>
            <person name="Kitahashi Y."/>
            <person name="Ohji S."/>
            <person name="Kimura A."/>
            <person name="Yamazoe A."/>
            <person name="Igarashi Y."/>
            <person name="Fujita N."/>
        </authorList>
    </citation>
    <scope>NUCLEOTIDE SEQUENCE [LARGE SCALE GENOMIC DNA]</scope>
    <source>
        <strain evidence="4">NBRC 110027</strain>
    </source>
</reference>
<dbReference type="Pfam" id="PF13392">
    <property type="entry name" value="HNH_3"/>
    <property type="match status" value="1"/>
</dbReference>
<reference evidence="3 4" key="2">
    <citation type="journal article" date="2015" name="Stand. Genomic Sci.">
        <title>Draft genome sequence of marine-derived Streptomyces sp. TP-A0598, a producer of anti-MRSA antibiotic lydicamycins.</title>
        <authorList>
            <person name="Komaki H."/>
            <person name="Ichikawa N."/>
            <person name="Hosoyama A."/>
            <person name="Fujita N."/>
            <person name="Igarashi Y."/>
        </authorList>
    </citation>
    <scope>NUCLEOTIDE SEQUENCE [LARGE SCALE GENOMIC DNA]</scope>
    <source>
        <strain evidence="3 4">NBRC 110027</strain>
    </source>
</reference>
<gene>
    <name evidence="3" type="ORF">TPA0598_04_07860</name>
</gene>
<dbReference type="Gene3D" id="3.90.75.20">
    <property type="match status" value="1"/>
</dbReference>
<dbReference type="CDD" id="cd00085">
    <property type="entry name" value="HNHc"/>
    <property type="match status" value="1"/>
</dbReference>
<sequence length="288" mass="32759">MARRATYTRDLLARTAAASTSLVDMMRRLDAPLGSGPRRYLRERLQHHGIDTGHFVDEPLPRRQHRSYTKALLTEAASQSHSIREMLEYMEVPPYDSAYTHLRRKLDQFGIDTSHFTRHRHGSSLPPRGELERAVAASQSLAGVLACLALTDNGTSRRAVKRGIEAYGLSTKHFTGQGHRRGLPPPNRRSADHILRQREPGSRRERTTLLRRALDEKKVPRRCTECGLGDTWQGKRLVLEIDHINGDRLDNRLENLRYLCPSCHSQTRTFSCRSAHPAIPAQLRARAQ</sequence>
<comment type="caution">
    <text evidence="3">The sequence shown here is derived from an EMBL/GenBank/DDBJ whole genome shotgun (WGS) entry which is preliminary data.</text>
</comment>